<comment type="caution">
    <text evidence="1">The sequence shown here is derived from an EMBL/GenBank/DDBJ whole genome shotgun (WGS) entry which is preliminary data.</text>
</comment>
<accession>A0A644VXM8</accession>
<proteinExistence type="predicted"/>
<name>A0A644VXM8_9ZZZZ</name>
<dbReference type="InterPro" id="IPR009711">
    <property type="entry name" value="UPF0473"/>
</dbReference>
<reference evidence="1" key="1">
    <citation type="submission" date="2019-08" db="EMBL/GenBank/DDBJ databases">
        <authorList>
            <person name="Kucharzyk K."/>
            <person name="Murdoch R.W."/>
            <person name="Higgins S."/>
            <person name="Loffler F."/>
        </authorList>
    </citation>
    <scope>NUCLEOTIDE SEQUENCE</scope>
</reference>
<organism evidence="1">
    <name type="scientific">bioreactor metagenome</name>
    <dbReference type="NCBI Taxonomy" id="1076179"/>
    <lineage>
        <taxon>unclassified sequences</taxon>
        <taxon>metagenomes</taxon>
        <taxon>ecological metagenomes</taxon>
    </lineage>
</organism>
<sequence>MSDIEKDIPEAETEEQIVIMTDEEGHEFYYREEMVIPVDNKNFAMLVAVDDTCECEDDDCHCHSEEDEDPDVFIARVDFDEDGEPLYLDPTDEEFEAVKAAYEKMIAEE</sequence>
<gene>
    <name evidence="1" type="ORF">SDC9_41412</name>
</gene>
<evidence type="ECO:0008006" key="2">
    <source>
        <dbReference type="Google" id="ProtNLM"/>
    </source>
</evidence>
<dbReference type="Pfam" id="PF06949">
    <property type="entry name" value="DUF1292"/>
    <property type="match status" value="1"/>
</dbReference>
<dbReference type="EMBL" id="VSSQ01000459">
    <property type="protein sequence ID" value="MPL95242.1"/>
    <property type="molecule type" value="Genomic_DNA"/>
</dbReference>
<protein>
    <recommendedName>
        <fullName evidence="2">DUF1292 domain-containing protein</fullName>
    </recommendedName>
</protein>
<evidence type="ECO:0000313" key="1">
    <source>
        <dbReference type="EMBL" id="MPL95242.1"/>
    </source>
</evidence>
<dbReference type="AlphaFoldDB" id="A0A644VXM8"/>